<evidence type="ECO:0000259" key="13">
    <source>
        <dbReference type="PROSITE" id="PS50929"/>
    </source>
</evidence>
<dbReference type="InterPro" id="IPR003439">
    <property type="entry name" value="ABC_transporter-like_ATP-bd"/>
</dbReference>
<feature type="transmembrane region" description="Helical" evidence="11">
    <location>
        <begin position="81"/>
        <end position="105"/>
    </location>
</feature>
<dbReference type="PANTHER" id="PTHR45136">
    <property type="entry name" value="ABC TRANSPORTER DOMAIN-CONTAINING PROTEIN"/>
    <property type="match status" value="1"/>
</dbReference>
<dbReference type="PROSITE" id="PS00211">
    <property type="entry name" value="ABC_TRANSPORTER_1"/>
    <property type="match status" value="2"/>
</dbReference>
<dbReference type="GO" id="GO:0005886">
    <property type="term" value="C:plasma membrane"/>
    <property type="evidence" value="ECO:0007669"/>
    <property type="project" value="UniProtKB-SubCell"/>
</dbReference>
<evidence type="ECO:0000313" key="14">
    <source>
        <dbReference type="EMBL" id="KAJ4825883.1"/>
    </source>
</evidence>
<evidence type="ECO:0000256" key="7">
    <source>
        <dbReference type="ARBA" id="ARBA00022840"/>
    </source>
</evidence>
<sequence length="1257" mass="137185">MGGDQKKESGETKRTSTVESLSSIFMHADRVDWLLMVLGFIGSVGDGFSTPLVLFVTSRLMNNIGGSSSSAGSTFSHNIRLNALALCYLACGQWVVCFLEGFCWTRTGERQATRMRARYLKAVLRQDVGYFDLHVTSTAEVITSVSNDSLVIQDCLSEKVPNFLMNAAMFFGCYIVGFIMLWKLTIVGFPFIVLLVIPGLMYGRILMALSRKIREEYNKAGTIVEQAISSVRTVYAFVAETRTTAAYSAALEFSVKLGLKQGLAKGLAIGSNGVVFAVWSFMAYYGSRMVMYHGAQGGTVFAVGASVAVGGLALGAGLSNVKYFSEACAAGERIMEVIRRVPKIDLENMEGEILEHVRGEVEFRHVAFAYPSRPESIIFKEFCLKIPCGMTVALVGGSGSGKSTVIALLQRFYDPLGGEILLDGIAIDKLQLKWLRSQMGLVSQEPALFATSIKENILFGKEDATMDEVIEAARASNAHNFICQLPQGYDTQVGERGVQMSGGQKQRIAIARAMIKAPRILLLDEATSALDSESERIVQEALDKATVGRTTIVIAHRLSTIRNANLIAVVQNGQVMETGSHDELIKNEDGLYTSLVRLQQTEKGQSNEDFTANNLQTSSYITNMDINNTSSRRISLMSRSSSANSVAASRVSFTGENVQVVEEQNFPVPSFRRLLALNLPEWKQASLGCLGAVLFGGVQPVYAFAMGSMISVYFLTDHDEIKHKTMIYSLCFLGLAIFSLTVNVVQHYNFAYMGEKLTKRIRERMLSKILTFEVGWFDQDENSSGAICARLAKDANVVRSLVGDRMALLVQTFSAVTIACTMGLVIAWRLAVVMIAVQPIIIICFYVRSSILKRMSHKAIKAQDESSKLAAEAVSNLRTITAFSSQDRILKMLEKAQEGPQKESIRQSIFAGVGLGTSQSLMSCTWALDFWYGGRLVSQGYINAKALFETFMILVSTGRVIADAGSMTTDLAKGSDSTGSVFAVLDRYTRIEPEDPEGYQPDKILGHVELHDVDFAYPARPDVTIFKGFSLNIEAGKSTALVGQSGSGKSTIIGLIERFYDPIRGAVKIDGRDIRSYQLRSLRKYIALVSQEPTLFGGTIKENITYGSSSDKVDESEIIEAAKAANAHDFISGLKDGYDTCCGDKGVQLSGGQKQRIAIARAILKNPAVLLLDEATSALDSQSEKVVQDALERVMVGRTSVVVAHRLSTIQNCDLIAVLEKGKVVEKGTHSSLLAKGPRGVYYSLVSLQQTHSNNSS</sequence>
<dbReference type="SUPFAM" id="SSF90123">
    <property type="entry name" value="ABC transporter transmembrane region"/>
    <property type="match status" value="2"/>
</dbReference>
<dbReference type="PROSITE" id="PS50893">
    <property type="entry name" value="ABC_TRANSPORTER_2"/>
    <property type="match status" value="2"/>
</dbReference>
<organism evidence="14 15">
    <name type="scientific">Turnera subulata</name>
    <dbReference type="NCBI Taxonomy" id="218843"/>
    <lineage>
        <taxon>Eukaryota</taxon>
        <taxon>Viridiplantae</taxon>
        <taxon>Streptophyta</taxon>
        <taxon>Embryophyta</taxon>
        <taxon>Tracheophyta</taxon>
        <taxon>Spermatophyta</taxon>
        <taxon>Magnoliopsida</taxon>
        <taxon>eudicotyledons</taxon>
        <taxon>Gunneridae</taxon>
        <taxon>Pentapetalae</taxon>
        <taxon>rosids</taxon>
        <taxon>fabids</taxon>
        <taxon>Malpighiales</taxon>
        <taxon>Passifloraceae</taxon>
        <taxon>Turnera</taxon>
    </lineage>
</organism>
<feature type="transmembrane region" description="Helical" evidence="11">
    <location>
        <begin position="298"/>
        <end position="318"/>
    </location>
</feature>
<reference evidence="14" key="1">
    <citation type="submission" date="2022-02" db="EMBL/GenBank/DDBJ databases">
        <authorList>
            <person name="Henning P.M."/>
            <person name="McCubbin A.G."/>
            <person name="Shore J.S."/>
        </authorList>
    </citation>
    <scope>NUCLEOTIDE SEQUENCE</scope>
    <source>
        <strain evidence="14">F60SS</strain>
        <tissue evidence="14">Leaves</tissue>
    </source>
</reference>
<dbReference type="CDD" id="cd18577">
    <property type="entry name" value="ABC_6TM_Pgp_ABCB1_D1_like"/>
    <property type="match status" value="1"/>
</dbReference>
<gene>
    <name evidence="14" type="primary">ABCB15_3</name>
    <name evidence="14" type="ORF">Tsubulata_046576</name>
</gene>
<dbReference type="PROSITE" id="PS50929">
    <property type="entry name" value="ABC_TM1F"/>
    <property type="match status" value="2"/>
</dbReference>
<protein>
    <submittedName>
        <fullName evidence="14">ABC transporter B member 15</fullName>
    </submittedName>
</protein>
<dbReference type="Gene3D" id="3.40.50.300">
    <property type="entry name" value="P-loop containing nucleotide triphosphate hydrolases"/>
    <property type="match status" value="2"/>
</dbReference>
<dbReference type="InterPro" id="IPR017871">
    <property type="entry name" value="ABC_transporter-like_CS"/>
</dbReference>
<feature type="transmembrane region" description="Helical" evidence="11">
    <location>
        <begin position="188"/>
        <end position="209"/>
    </location>
</feature>
<keyword evidence="10" id="KW-0325">Glycoprotein</keyword>
<dbReference type="GO" id="GO:0016887">
    <property type="term" value="F:ATP hydrolysis activity"/>
    <property type="evidence" value="ECO:0007669"/>
    <property type="project" value="InterPro"/>
</dbReference>
<dbReference type="FunFam" id="1.20.1560.10:FF:000029">
    <property type="entry name" value="ABC transporter B family member 1"/>
    <property type="match status" value="1"/>
</dbReference>
<dbReference type="Pfam" id="PF00005">
    <property type="entry name" value="ABC_tran"/>
    <property type="match status" value="2"/>
</dbReference>
<dbReference type="SMART" id="SM00382">
    <property type="entry name" value="AAA"/>
    <property type="match status" value="2"/>
</dbReference>
<evidence type="ECO:0000256" key="9">
    <source>
        <dbReference type="ARBA" id="ARBA00023136"/>
    </source>
</evidence>
<comment type="caution">
    <text evidence="14">The sequence shown here is derived from an EMBL/GenBank/DDBJ whole genome shotgun (WGS) entry which is preliminary data.</text>
</comment>
<comment type="similarity">
    <text evidence="2">Belongs to the ABC transporter superfamily. ABCB family. Multidrug resistance exporter (TC 3.A.1.201) subfamily.</text>
</comment>
<feature type="domain" description="ABC transporter" evidence="12">
    <location>
        <begin position="1008"/>
        <end position="1246"/>
    </location>
</feature>
<evidence type="ECO:0000256" key="1">
    <source>
        <dbReference type="ARBA" id="ARBA00004651"/>
    </source>
</evidence>
<evidence type="ECO:0000259" key="12">
    <source>
        <dbReference type="PROSITE" id="PS50893"/>
    </source>
</evidence>
<dbReference type="FunFam" id="3.40.50.300:FF:000205">
    <property type="entry name" value="ABC transporter B family member 4"/>
    <property type="match status" value="2"/>
</dbReference>
<keyword evidence="8 11" id="KW-1133">Transmembrane helix</keyword>
<comment type="subcellular location">
    <subcellularLocation>
        <location evidence="1">Cell membrane</location>
        <topology evidence="1">Multi-pass membrane protein</topology>
    </subcellularLocation>
</comment>
<name>A0A9Q0J2E8_9ROSI</name>
<dbReference type="InterPro" id="IPR027417">
    <property type="entry name" value="P-loop_NTPase"/>
</dbReference>
<evidence type="ECO:0000313" key="15">
    <source>
        <dbReference type="Proteomes" id="UP001141552"/>
    </source>
</evidence>
<dbReference type="CDD" id="cd18578">
    <property type="entry name" value="ABC_6TM_Pgp_ABCB1_D2_like"/>
    <property type="match status" value="1"/>
</dbReference>
<dbReference type="FunFam" id="1.20.1560.10:FF:000126">
    <property type="entry name" value="Putative ABC transporter B family member 8"/>
    <property type="match status" value="1"/>
</dbReference>
<evidence type="ECO:0000256" key="4">
    <source>
        <dbReference type="ARBA" id="ARBA00022692"/>
    </source>
</evidence>
<feature type="domain" description="ABC transporter" evidence="12">
    <location>
        <begin position="361"/>
        <end position="597"/>
    </location>
</feature>
<reference evidence="14" key="2">
    <citation type="journal article" date="2023" name="Plants (Basel)">
        <title>Annotation of the Turnera subulata (Passifloraceae) Draft Genome Reveals the S-Locus Evolved after the Divergence of Turneroideae from Passifloroideae in a Stepwise Manner.</title>
        <authorList>
            <person name="Henning P.M."/>
            <person name="Roalson E.H."/>
            <person name="Mir W."/>
            <person name="McCubbin A.G."/>
            <person name="Shore J.S."/>
        </authorList>
    </citation>
    <scope>NUCLEOTIDE SEQUENCE</scope>
    <source>
        <strain evidence="14">F60SS</strain>
    </source>
</reference>
<keyword evidence="15" id="KW-1185">Reference proteome</keyword>
<evidence type="ECO:0000256" key="11">
    <source>
        <dbReference type="SAM" id="Phobius"/>
    </source>
</evidence>
<feature type="transmembrane region" description="Helical" evidence="11">
    <location>
        <begin position="832"/>
        <end position="851"/>
    </location>
</feature>
<dbReference type="OrthoDB" id="6500128at2759"/>
<feature type="transmembrane region" description="Helical" evidence="11">
    <location>
        <begin position="687"/>
        <end position="715"/>
    </location>
</feature>
<evidence type="ECO:0000256" key="10">
    <source>
        <dbReference type="ARBA" id="ARBA00023180"/>
    </source>
</evidence>
<evidence type="ECO:0000256" key="2">
    <source>
        <dbReference type="ARBA" id="ARBA00007577"/>
    </source>
</evidence>
<evidence type="ECO:0000256" key="6">
    <source>
        <dbReference type="ARBA" id="ARBA00022741"/>
    </source>
</evidence>
<dbReference type="AlphaFoldDB" id="A0A9Q0J2E8"/>
<dbReference type="InterPro" id="IPR036640">
    <property type="entry name" value="ABC1_TM_sf"/>
</dbReference>
<evidence type="ECO:0000256" key="3">
    <source>
        <dbReference type="ARBA" id="ARBA00022448"/>
    </source>
</evidence>
<dbReference type="GO" id="GO:0140359">
    <property type="term" value="F:ABC-type transporter activity"/>
    <property type="evidence" value="ECO:0007669"/>
    <property type="project" value="InterPro"/>
</dbReference>
<accession>A0A9Q0J2E8</accession>
<keyword evidence="3" id="KW-0813">Transport</keyword>
<feature type="domain" description="ABC transmembrane type-1" evidence="13">
    <location>
        <begin position="687"/>
        <end position="973"/>
    </location>
</feature>
<dbReference type="InterPro" id="IPR003593">
    <property type="entry name" value="AAA+_ATPase"/>
</dbReference>
<dbReference type="Proteomes" id="UP001141552">
    <property type="component" value="Unassembled WGS sequence"/>
</dbReference>
<dbReference type="SUPFAM" id="SSF52540">
    <property type="entry name" value="P-loop containing nucleoside triphosphate hydrolases"/>
    <property type="match status" value="2"/>
</dbReference>
<dbReference type="Pfam" id="PF00664">
    <property type="entry name" value="ABC_membrane"/>
    <property type="match status" value="2"/>
</dbReference>
<feature type="transmembrane region" description="Helical" evidence="11">
    <location>
        <begin position="163"/>
        <end position="182"/>
    </location>
</feature>
<dbReference type="GO" id="GO:0005524">
    <property type="term" value="F:ATP binding"/>
    <property type="evidence" value="ECO:0007669"/>
    <property type="project" value="UniProtKB-KW"/>
</dbReference>
<evidence type="ECO:0000256" key="8">
    <source>
        <dbReference type="ARBA" id="ARBA00022989"/>
    </source>
</evidence>
<keyword evidence="7" id="KW-0067">ATP-binding</keyword>
<dbReference type="Gene3D" id="1.20.1560.10">
    <property type="entry name" value="ABC transporter type 1, transmembrane domain"/>
    <property type="match status" value="1"/>
</dbReference>
<feature type="transmembrane region" description="Helical" evidence="11">
    <location>
        <begin position="33"/>
        <end position="61"/>
    </location>
</feature>
<dbReference type="InterPro" id="IPR011527">
    <property type="entry name" value="ABC1_TM_dom"/>
</dbReference>
<dbReference type="CDD" id="cd03249">
    <property type="entry name" value="ABC_MTABC3_MDL1_MDL2"/>
    <property type="match status" value="2"/>
</dbReference>
<evidence type="ECO:0000256" key="5">
    <source>
        <dbReference type="ARBA" id="ARBA00022737"/>
    </source>
</evidence>
<keyword evidence="5" id="KW-0677">Repeat</keyword>
<keyword evidence="6" id="KW-0547">Nucleotide-binding</keyword>
<feature type="transmembrane region" description="Helical" evidence="11">
    <location>
        <begin position="806"/>
        <end position="826"/>
    </location>
</feature>
<dbReference type="EMBL" id="JAKUCV010006788">
    <property type="protein sequence ID" value="KAJ4825883.1"/>
    <property type="molecule type" value="Genomic_DNA"/>
</dbReference>
<dbReference type="PANTHER" id="PTHR45136:SF2">
    <property type="entry name" value="ABC TRANSPORTER DOMAIN-CONTAINING PROTEIN"/>
    <property type="match status" value="1"/>
</dbReference>
<keyword evidence="9 11" id="KW-0472">Membrane</keyword>
<keyword evidence="4 11" id="KW-0812">Transmembrane</keyword>
<feature type="transmembrane region" description="Helical" evidence="11">
    <location>
        <begin position="266"/>
        <end position="286"/>
    </location>
</feature>
<feature type="domain" description="ABC transmembrane type-1" evidence="13">
    <location>
        <begin position="37"/>
        <end position="326"/>
    </location>
</feature>
<feature type="transmembrane region" description="Helical" evidence="11">
    <location>
        <begin position="727"/>
        <end position="750"/>
    </location>
</feature>
<proteinExistence type="inferred from homology"/>